<proteinExistence type="inferred from homology"/>
<dbReference type="Gene3D" id="1.20.1600.10">
    <property type="entry name" value="Outer membrane efflux proteins (OEP)"/>
    <property type="match status" value="1"/>
</dbReference>
<dbReference type="GO" id="GO:1990281">
    <property type="term" value="C:efflux pump complex"/>
    <property type="evidence" value="ECO:0007669"/>
    <property type="project" value="TreeGrafter"/>
</dbReference>
<evidence type="ECO:0000256" key="4">
    <source>
        <dbReference type="ARBA" id="ARBA00022452"/>
    </source>
</evidence>
<gene>
    <name evidence="8" type="ORF">JonanDRAFT_0388</name>
</gene>
<evidence type="ECO:0000313" key="8">
    <source>
        <dbReference type="EMBL" id="EHM12806.1"/>
    </source>
</evidence>
<dbReference type="SUPFAM" id="SSF56954">
    <property type="entry name" value="Outer membrane efflux proteins (OEP)"/>
    <property type="match status" value="1"/>
</dbReference>
<dbReference type="InterPro" id="IPR051906">
    <property type="entry name" value="TolC-like"/>
</dbReference>
<dbReference type="GO" id="GO:0015288">
    <property type="term" value="F:porin activity"/>
    <property type="evidence" value="ECO:0007669"/>
    <property type="project" value="TreeGrafter"/>
</dbReference>
<evidence type="ECO:0000256" key="1">
    <source>
        <dbReference type="ARBA" id="ARBA00004442"/>
    </source>
</evidence>
<dbReference type="STRING" id="885272.JonanDRAFT_0388"/>
<reference evidence="8 9" key="1">
    <citation type="submission" date="2011-11" db="EMBL/GenBank/DDBJ databases">
        <title>The Noncontiguous Finished genome of Jonquetella anthropi DSM 22815.</title>
        <authorList>
            <consortium name="US DOE Joint Genome Institute (JGI-PGF)"/>
            <person name="Lucas S."/>
            <person name="Copeland A."/>
            <person name="Lapidus A."/>
            <person name="Glavina del Rio T."/>
            <person name="Dalin E."/>
            <person name="Tice H."/>
            <person name="Bruce D."/>
            <person name="Goodwin L."/>
            <person name="Pitluck S."/>
            <person name="Peters L."/>
            <person name="Mikhailova N."/>
            <person name="Held B."/>
            <person name="Kyrpides N."/>
            <person name="Mavromatis K."/>
            <person name="Ivanova N."/>
            <person name="Markowitz V."/>
            <person name="Cheng J.-F."/>
            <person name="Hugenholtz P."/>
            <person name="Woyke T."/>
            <person name="Wu D."/>
            <person name="Gronow S."/>
            <person name="Wellnitz S."/>
            <person name="Brambilla E."/>
            <person name="Klenk H.-P."/>
            <person name="Eisen J.A."/>
        </authorList>
    </citation>
    <scope>NUCLEOTIDE SEQUENCE [LARGE SCALE GENOMIC DNA]</scope>
    <source>
        <strain evidence="8 9">DSM 22815</strain>
    </source>
</reference>
<dbReference type="PANTHER" id="PTHR30026:SF20">
    <property type="entry name" value="OUTER MEMBRANE PROTEIN TOLC"/>
    <property type="match status" value="1"/>
</dbReference>
<dbReference type="AlphaFoldDB" id="H0UJ73"/>
<dbReference type="GO" id="GO:0015562">
    <property type="term" value="F:efflux transmembrane transporter activity"/>
    <property type="evidence" value="ECO:0007669"/>
    <property type="project" value="InterPro"/>
</dbReference>
<evidence type="ECO:0000256" key="3">
    <source>
        <dbReference type="ARBA" id="ARBA00022448"/>
    </source>
</evidence>
<keyword evidence="5" id="KW-0812">Transmembrane</keyword>
<sequence length="492" mass="53247">MGGQARRKPVKVRGARTLTGRTAVAISNEEYTIFKELESDTLMKFRGIDVRIYSKEEEMRRLVSLGILIGLFAAAGRAWCASPAPVTLTMEEALRRALDENLSVLAAGKGVTDAQGAKKSAAAGSGPTVFLRGTGTAYDMPQGPDRDASLSVGLSETLYAGGRLKAKREQAALALSSAEHSFQRTREQVAFSVWRAFCDALYQQEVCRTAREALDFYEKTEQELIRRVEFGLATHLDRVRVSQQKEDARAALIAANNALESAAISLKTLLRLPPDQPLVLRGTLNDGVPEGGRLNEDAPDEETVLSRREDYLAKKAQAAAAEKEIQAAASGLKPTVQVTGAYRFAYDAAGTPSVNRSDQWTASLSVSVPVFDSGLTSGQVKSAKARRDQANLALESASDEIRADLQQARLSLTSALETVEAGRKNLRLAEESLKYAEAGYKEGVSPQLDVLQARTELTRAGQSLAGYLRNARIAQASLWLAQGRMIEQALGK</sequence>
<comment type="subcellular location">
    <subcellularLocation>
        <location evidence="1">Cell outer membrane</location>
    </subcellularLocation>
</comment>
<protein>
    <submittedName>
        <fullName evidence="8">Outer membrane protein</fullName>
    </submittedName>
</protein>
<dbReference type="GO" id="GO:0009279">
    <property type="term" value="C:cell outer membrane"/>
    <property type="evidence" value="ECO:0007669"/>
    <property type="project" value="UniProtKB-SubCell"/>
</dbReference>
<comment type="similarity">
    <text evidence="2">Belongs to the outer membrane factor (OMF) (TC 1.B.17) family.</text>
</comment>
<accession>H0UJ73</accession>
<evidence type="ECO:0000256" key="6">
    <source>
        <dbReference type="ARBA" id="ARBA00023136"/>
    </source>
</evidence>
<evidence type="ECO:0000256" key="7">
    <source>
        <dbReference type="ARBA" id="ARBA00023237"/>
    </source>
</evidence>
<dbReference type="PANTHER" id="PTHR30026">
    <property type="entry name" value="OUTER MEMBRANE PROTEIN TOLC"/>
    <property type="match status" value="1"/>
</dbReference>
<name>H0UJ73_9BACT</name>
<dbReference type="HOGENOM" id="CLU_012817_10_6_0"/>
<evidence type="ECO:0000256" key="2">
    <source>
        <dbReference type="ARBA" id="ARBA00007613"/>
    </source>
</evidence>
<dbReference type="EMBL" id="CM001376">
    <property type="protein sequence ID" value="EHM12806.1"/>
    <property type="molecule type" value="Genomic_DNA"/>
</dbReference>
<evidence type="ECO:0000256" key="5">
    <source>
        <dbReference type="ARBA" id="ARBA00022692"/>
    </source>
</evidence>
<dbReference type="Proteomes" id="UP000003806">
    <property type="component" value="Chromosome"/>
</dbReference>
<keyword evidence="9" id="KW-1185">Reference proteome</keyword>
<keyword evidence="4" id="KW-1134">Transmembrane beta strand</keyword>
<keyword evidence="3" id="KW-0813">Transport</keyword>
<organism evidence="8 9">
    <name type="scientific">Jonquetella anthropi DSM 22815</name>
    <dbReference type="NCBI Taxonomy" id="885272"/>
    <lineage>
        <taxon>Bacteria</taxon>
        <taxon>Thermotogati</taxon>
        <taxon>Synergistota</taxon>
        <taxon>Synergistia</taxon>
        <taxon>Synergistales</taxon>
        <taxon>Dethiosulfovibrionaceae</taxon>
        <taxon>Jonquetella</taxon>
    </lineage>
</organism>
<dbReference type="InterPro" id="IPR003423">
    <property type="entry name" value="OMP_efflux"/>
</dbReference>
<keyword evidence="7" id="KW-0998">Cell outer membrane</keyword>
<dbReference type="Pfam" id="PF02321">
    <property type="entry name" value="OEP"/>
    <property type="match status" value="2"/>
</dbReference>
<evidence type="ECO:0000313" key="9">
    <source>
        <dbReference type="Proteomes" id="UP000003806"/>
    </source>
</evidence>
<dbReference type="OrthoDB" id="2210at2"/>
<keyword evidence="6" id="KW-0472">Membrane</keyword>
<dbReference type="eggNOG" id="COG1538">
    <property type="taxonomic scope" value="Bacteria"/>
</dbReference>